<dbReference type="InterPro" id="IPR036864">
    <property type="entry name" value="Zn2-C6_fun-type_DNA-bd_sf"/>
</dbReference>
<organism evidence="7 8">
    <name type="scientific">Cylindrobasidium torrendii FP15055 ss-10</name>
    <dbReference type="NCBI Taxonomy" id="1314674"/>
    <lineage>
        <taxon>Eukaryota</taxon>
        <taxon>Fungi</taxon>
        <taxon>Dikarya</taxon>
        <taxon>Basidiomycota</taxon>
        <taxon>Agaricomycotina</taxon>
        <taxon>Agaricomycetes</taxon>
        <taxon>Agaricomycetidae</taxon>
        <taxon>Agaricales</taxon>
        <taxon>Marasmiineae</taxon>
        <taxon>Physalacriaceae</taxon>
        <taxon>Cylindrobasidium</taxon>
    </lineage>
</organism>
<feature type="compositionally biased region" description="Low complexity" evidence="5">
    <location>
        <begin position="112"/>
        <end position="126"/>
    </location>
</feature>
<dbReference type="PROSITE" id="PS50048">
    <property type="entry name" value="ZN2_CY6_FUNGAL_2"/>
    <property type="match status" value="1"/>
</dbReference>
<dbReference type="OrthoDB" id="2260578at2759"/>
<keyword evidence="8" id="KW-1185">Reference proteome</keyword>
<comment type="subcellular location">
    <subcellularLocation>
        <location evidence="1">Nucleus</location>
    </subcellularLocation>
</comment>
<evidence type="ECO:0000313" key="8">
    <source>
        <dbReference type="Proteomes" id="UP000054007"/>
    </source>
</evidence>
<dbReference type="GO" id="GO:0000981">
    <property type="term" value="F:DNA-binding transcription factor activity, RNA polymerase II-specific"/>
    <property type="evidence" value="ECO:0007669"/>
    <property type="project" value="InterPro"/>
</dbReference>
<evidence type="ECO:0000256" key="2">
    <source>
        <dbReference type="ARBA" id="ARBA00022723"/>
    </source>
</evidence>
<dbReference type="GO" id="GO:0008270">
    <property type="term" value="F:zinc ion binding"/>
    <property type="evidence" value="ECO:0007669"/>
    <property type="project" value="InterPro"/>
</dbReference>
<dbReference type="Pfam" id="PF00172">
    <property type="entry name" value="Zn_clus"/>
    <property type="match status" value="1"/>
</dbReference>
<accession>A0A0D7B4P9</accession>
<dbReference type="CDD" id="cd00067">
    <property type="entry name" value="GAL4"/>
    <property type="match status" value="1"/>
</dbReference>
<feature type="region of interest" description="Disordered" evidence="5">
    <location>
        <begin position="1"/>
        <end position="24"/>
    </location>
</feature>
<proteinExistence type="predicted"/>
<reference evidence="7 8" key="1">
    <citation type="journal article" date="2015" name="Fungal Genet. Biol.">
        <title>Evolution of novel wood decay mechanisms in Agaricales revealed by the genome sequences of Fistulina hepatica and Cylindrobasidium torrendii.</title>
        <authorList>
            <person name="Floudas D."/>
            <person name="Held B.W."/>
            <person name="Riley R."/>
            <person name="Nagy L.G."/>
            <person name="Koehler G."/>
            <person name="Ransdell A.S."/>
            <person name="Younus H."/>
            <person name="Chow J."/>
            <person name="Chiniquy J."/>
            <person name="Lipzen A."/>
            <person name="Tritt A."/>
            <person name="Sun H."/>
            <person name="Haridas S."/>
            <person name="LaButti K."/>
            <person name="Ohm R.A."/>
            <person name="Kues U."/>
            <person name="Blanchette R.A."/>
            <person name="Grigoriev I.V."/>
            <person name="Minto R.E."/>
            <person name="Hibbett D.S."/>
        </authorList>
    </citation>
    <scope>NUCLEOTIDE SEQUENCE [LARGE SCALE GENOMIC DNA]</scope>
    <source>
        <strain evidence="7 8">FP15055 ss-10</strain>
    </source>
</reference>
<evidence type="ECO:0000256" key="1">
    <source>
        <dbReference type="ARBA" id="ARBA00004123"/>
    </source>
</evidence>
<dbReference type="Proteomes" id="UP000054007">
    <property type="component" value="Unassembled WGS sequence"/>
</dbReference>
<feature type="domain" description="Zn(2)-C6 fungal-type" evidence="6">
    <location>
        <begin position="29"/>
        <end position="69"/>
    </location>
</feature>
<protein>
    <recommendedName>
        <fullName evidence="6">Zn(2)-C6 fungal-type domain-containing protein</fullName>
    </recommendedName>
</protein>
<dbReference type="SUPFAM" id="SSF57701">
    <property type="entry name" value="Zn2/Cys6 DNA-binding domain"/>
    <property type="match status" value="1"/>
</dbReference>
<dbReference type="AlphaFoldDB" id="A0A0D7B4P9"/>
<feature type="region of interest" description="Disordered" evidence="5">
    <location>
        <begin position="76"/>
        <end position="162"/>
    </location>
</feature>
<evidence type="ECO:0000313" key="7">
    <source>
        <dbReference type="EMBL" id="KIY64496.1"/>
    </source>
</evidence>
<keyword evidence="3" id="KW-0238">DNA-binding</keyword>
<dbReference type="SMART" id="SM00066">
    <property type="entry name" value="GAL4"/>
    <property type="match status" value="1"/>
</dbReference>
<dbReference type="PANTHER" id="PTHR46910:SF3">
    <property type="entry name" value="HALOTOLERANCE PROTEIN 9-RELATED"/>
    <property type="match status" value="1"/>
</dbReference>
<evidence type="ECO:0000259" key="6">
    <source>
        <dbReference type="PROSITE" id="PS50048"/>
    </source>
</evidence>
<keyword evidence="2" id="KW-0479">Metal-binding</keyword>
<dbReference type="EMBL" id="KN880633">
    <property type="protein sequence ID" value="KIY64496.1"/>
    <property type="molecule type" value="Genomic_DNA"/>
</dbReference>
<dbReference type="InterPro" id="IPR001138">
    <property type="entry name" value="Zn2Cys6_DnaBD"/>
</dbReference>
<dbReference type="GO" id="GO:0005634">
    <property type="term" value="C:nucleus"/>
    <property type="evidence" value="ECO:0007669"/>
    <property type="project" value="UniProtKB-SubCell"/>
</dbReference>
<dbReference type="Gene3D" id="4.10.240.10">
    <property type="entry name" value="Zn(2)-C6 fungal-type DNA-binding domain"/>
    <property type="match status" value="1"/>
</dbReference>
<gene>
    <name evidence="7" type="ORF">CYLTODRAFT_100572</name>
</gene>
<name>A0A0D7B4P9_9AGAR</name>
<dbReference type="InterPro" id="IPR050987">
    <property type="entry name" value="AtrR-like"/>
</dbReference>
<sequence length="270" mass="29836">MFVNFSSNNPERFKVSSPNEKRQKRASMACTNCRNRKIRCQQNIEEDASGNKVLKPCQRCVRRQLECEYTAIGSESPELGWTPPVPSPALGRSSTPVTSTSAPLPSRSTPNTHPTTSTYQHTYTETNVLPASGGVSRRSAQQQQHRRASSSHDPFQSTGVPQHALDPFYLEQDFFATHGQVPSNGMGAPASWPQPDGRGTLGQTGVWDGRDVAGAYSYQSQGYTPTGMGGASGYDLQQQFVSNTTSSQQEQWQMMQAYQNYQWQQQRGGM</sequence>
<evidence type="ECO:0000256" key="3">
    <source>
        <dbReference type="ARBA" id="ARBA00023125"/>
    </source>
</evidence>
<feature type="compositionally biased region" description="Polar residues" evidence="5">
    <location>
        <begin position="92"/>
        <end position="111"/>
    </location>
</feature>
<feature type="compositionally biased region" description="Polar residues" evidence="5">
    <location>
        <begin position="1"/>
        <end position="10"/>
    </location>
</feature>
<dbReference type="PANTHER" id="PTHR46910">
    <property type="entry name" value="TRANSCRIPTION FACTOR PDR1"/>
    <property type="match status" value="1"/>
</dbReference>
<dbReference type="GO" id="GO:0003677">
    <property type="term" value="F:DNA binding"/>
    <property type="evidence" value="ECO:0007669"/>
    <property type="project" value="UniProtKB-KW"/>
</dbReference>
<keyword evidence="4" id="KW-0539">Nucleus</keyword>
<evidence type="ECO:0000256" key="4">
    <source>
        <dbReference type="ARBA" id="ARBA00023242"/>
    </source>
</evidence>
<evidence type="ECO:0000256" key="5">
    <source>
        <dbReference type="SAM" id="MobiDB-lite"/>
    </source>
</evidence>